<organism evidence="2 3">
    <name type="scientific">Salinicola rhizosphaerae</name>
    <dbReference type="NCBI Taxonomy" id="1443141"/>
    <lineage>
        <taxon>Bacteria</taxon>
        <taxon>Pseudomonadati</taxon>
        <taxon>Pseudomonadota</taxon>
        <taxon>Gammaproteobacteria</taxon>
        <taxon>Oceanospirillales</taxon>
        <taxon>Halomonadaceae</taxon>
        <taxon>Salinicola</taxon>
    </lineage>
</organism>
<dbReference type="InterPro" id="IPR029068">
    <property type="entry name" value="Glyas_Bleomycin-R_OHBP_Dase"/>
</dbReference>
<proteinExistence type="predicted"/>
<dbReference type="EMBL" id="BMZI01000004">
    <property type="protein sequence ID" value="GHB21572.1"/>
    <property type="molecule type" value="Genomic_DNA"/>
</dbReference>
<sequence>MQLMGVHHAAIATHDMEKLTHFYRDKLGMRQHASKTNWLDTGHGFSLHLMPSDEPPAPVDPSRHVAFQVASLGECAAYLLDKGLTPYQLTNEQKRHDVTSTEDPLKEGIGTLFLDDPEGNTIEFVERERGIFADYDDGY</sequence>
<gene>
    <name evidence="2" type="ORF">GCM10009038_20540</name>
</gene>
<comment type="caution">
    <text evidence="2">The sequence shown here is derived from an EMBL/GenBank/DDBJ whole genome shotgun (WGS) entry which is preliminary data.</text>
</comment>
<protein>
    <recommendedName>
        <fullName evidence="1">VOC domain-containing protein</fullName>
    </recommendedName>
</protein>
<dbReference type="SUPFAM" id="SSF54593">
    <property type="entry name" value="Glyoxalase/Bleomycin resistance protein/Dihydroxybiphenyl dioxygenase"/>
    <property type="match status" value="1"/>
</dbReference>
<name>A0ABQ3E122_9GAMM</name>
<reference evidence="3" key="1">
    <citation type="journal article" date="2019" name="Int. J. Syst. Evol. Microbiol.">
        <title>The Global Catalogue of Microorganisms (GCM) 10K type strain sequencing project: providing services to taxonomists for standard genome sequencing and annotation.</title>
        <authorList>
            <consortium name="The Broad Institute Genomics Platform"/>
            <consortium name="The Broad Institute Genome Sequencing Center for Infectious Disease"/>
            <person name="Wu L."/>
            <person name="Ma J."/>
        </authorList>
    </citation>
    <scope>NUCLEOTIDE SEQUENCE [LARGE SCALE GENOMIC DNA]</scope>
    <source>
        <strain evidence="3">KCTC 32998</strain>
    </source>
</reference>
<evidence type="ECO:0000313" key="2">
    <source>
        <dbReference type="EMBL" id="GHB21572.1"/>
    </source>
</evidence>
<evidence type="ECO:0000259" key="1">
    <source>
        <dbReference type="PROSITE" id="PS51819"/>
    </source>
</evidence>
<feature type="domain" description="VOC" evidence="1">
    <location>
        <begin position="5"/>
        <end position="127"/>
    </location>
</feature>
<dbReference type="Gene3D" id="3.10.180.10">
    <property type="entry name" value="2,3-Dihydroxybiphenyl 1,2-Dioxygenase, domain 1"/>
    <property type="match status" value="1"/>
</dbReference>
<evidence type="ECO:0000313" key="3">
    <source>
        <dbReference type="Proteomes" id="UP000646745"/>
    </source>
</evidence>
<dbReference type="Proteomes" id="UP000646745">
    <property type="component" value="Unassembled WGS sequence"/>
</dbReference>
<dbReference type="InterPro" id="IPR004360">
    <property type="entry name" value="Glyas_Fos-R_dOase_dom"/>
</dbReference>
<dbReference type="Pfam" id="PF00903">
    <property type="entry name" value="Glyoxalase"/>
    <property type="match status" value="1"/>
</dbReference>
<dbReference type="RefSeq" id="WP_189444587.1">
    <property type="nucleotide sequence ID" value="NZ_BMZI01000004.1"/>
</dbReference>
<accession>A0ABQ3E122</accession>
<keyword evidence="3" id="KW-1185">Reference proteome</keyword>
<dbReference type="InterPro" id="IPR037523">
    <property type="entry name" value="VOC_core"/>
</dbReference>
<dbReference type="PROSITE" id="PS51819">
    <property type="entry name" value="VOC"/>
    <property type="match status" value="1"/>
</dbReference>